<evidence type="ECO:0000256" key="10">
    <source>
        <dbReference type="ARBA" id="ARBA00023159"/>
    </source>
</evidence>
<dbReference type="STRING" id="1907941.BKE30_13165"/>
<keyword evidence="3" id="KW-0813">Transport</keyword>
<evidence type="ECO:0000259" key="15">
    <source>
        <dbReference type="PROSITE" id="PS50110"/>
    </source>
</evidence>
<protein>
    <recommendedName>
        <fullName evidence="2">Phosphate regulon transcriptional regulatory protein PhoB</fullName>
    </recommendedName>
</protein>
<keyword evidence="18" id="KW-1185">Reference proteome</keyword>
<dbReference type="InterPro" id="IPR036388">
    <property type="entry name" value="WH-like_DNA-bd_sf"/>
</dbReference>
<dbReference type="FunFam" id="3.40.50.2300:FF:000001">
    <property type="entry name" value="DNA-binding response regulator PhoB"/>
    <property type="match status" value="1"/>
</dbReference>
<dbReference type="Gene3D" id="3.40.50.2300">
    <property type="match status" value="1"/>
</dbReference>
<dbReference type="Gene3D" id="6.10.250.690">
    <property type="match status" value="1"/>
</dbReference>
<dbReference type="InterPro" id="IPR001867">
    <property type="entry name" value="OmpR/PhoB-type_DNA-bd"/>
</dbReference>
<dbReference type="PANTHER" id="PTHR48111:SF40">
    <property type="entry name" value="PHOSPHATE REGULON TRANSCRIPTIONAL REGULATORY PROTEIN PHOB"/>
    <property type="match status" value="1"/>
</dbReference>
<dbReference type="SUPFAM" id="SSF52172">
    <property type="entry name" value="CheY-like"/>
    <property type="match status" value="1"/>
</dbReference>
<evidence type="ECO:0000256" key="11">
    <source>
        <dbReference type="ARBA" id="ARBA00023163"/>
    </source>
</evidence>
<evidence type="ECO:0000256" key="5">
    <source>
        <dbReference type="ARBA" id="ARBA00022553"/>
    </source>
</evidence>
<dbReference type="InterPro" id="IPR011879">
    <property type="entry name" value="Sig_transdc_resp-reg_PhoB"/>
</dbReference>
<keyword evidence="7" id="KW-0902">Two-component regulatory system</keyword>
<dbReference type="GO" id="GO:0006817">
    <property type="term" value="P:phosphate ion transport"/>
    <property type="evidence" value="ECO:0007669"/>
    <property type="project" value="UniProtKB-KW"/>
</dbReference>
<sequence length="235" mass="27134">MKDDYILIVDDESPIREMIHTALEMSDFNCQQAGDAKQAHQMIVDQRPCIILLDWMLPGGTSGVDLCRRLKRDETLAEIPVIMLTARGEEDHKVQGLDAGADDYMTKPFSTRELVSRIKAVLRRSNALNNEKLIEAEDLLLDPVSQRVSYQEKIIEIGPTEYRLLAFFMTHPERAYTRAQLLDQVWGGNVYIEDRTIDVHIRRLRKILEPYGVDRFVQTVRGTGYRFSTRTDQYT</sequence>
<dbReference type="Proteomes" id="UP000192132">
    <property type="component" value="Unassembled WGS sequence"/>
</dbReference>
<dbReference type="PANTHER" id="PTHR48111">
    <property type="entry name" value="REGULATOR OF RPOS"/>
    <property type="match status" value="1"/>
</dbReference>
<dbReference type="SUPFAM" id="SSF46894">
    <property type="entry name" value="C-terminal effector domain of the bipartite response regulators"/>
    <property type="match status" value="1"/>
</dbReference>
<dbReference type="InterPro" id="IPR039420">
    <property type="entry name" value="WalR-like"/>
</dbReference>
<dbReference type="CDD" id="cd17618">
    <property type="entry name" value="REC_OmpR_PhoB"/>
    <property type="match status" value="1"/>
</dbReference>
<comment type="function">
    <text evidence="12">This protein is a positive regulator for the phosphate regulon. Transcription of this operon is positively regulated by PhoB and PhoR when phosphate is limited.</text>
</comment>
<dbReference type="GO" id="GO:0000976">
    <property type="term" value="F:transcription cis-regulatory region binding"/>
    <property type="evidence" value="ECO:0007669"/>
    <property type="project" value="TreeGrafter"/>
</dbReference>
<keyword evidence="11" id="KW-0804">Transcription</keyword>
<dbReference type="Pfam" id="PF00486">
    <property type="entry name" value="Trans_reg_C"/>
    <property type="match status" value="1"/>
</dbReference>
<evidence type="ECO:0000256" key="6">
    <source>
        <dbReference type="ARBA" id="ARBA00022592"/>
    </source>
</evidence>
<evidence type="ECO:0000256" key="8">
    <source>
        <dbReference type="ARBA" id="ARBA00023015"/>
    </source>
</evidence>
<evidence type="ECO:0000256" key="7">
    <source>
        <dbReference type="ARBA" id="ARBA00023012"/>
    </source>
</evidence>
<dbReference type="EMBL" id="MLCN01000037">
    <property type="protein sequence ID" value="ONG38138.1"/>
    <property type="molecule type" value="Genomic_DNA"/>
</dbReference>
<dbReference type="PROSITE" id="PS50110">
    <property type="entry name" value="RESPONSE_REGULATORY"/>
    <property type="match status" value="1"/>
</dbReference>
<dbReference type="GO" id="GO:0000156">
    <property type="term" value="F:phosphorelay response regulator activity"/>
    <property type="evidence" value="ECO:0007669"/>
    <property type="project" value="InterPro"/>
</dbReference>
<keyword evidence="5 13" id="KW-0597">Phosphoprotein</keyword>
<feature type="domain" description="Response regulatory" evidence="15">
    <location>
        <begin position="5"/>
        <end position="122"/>
    </location>
</feature>
<name>A0A1S8CRX6_9GAMM</name>
<evidence type="ECO:0000256" key="4">
    <source>
        <dbReference type="ARBA" id="ARBA00022490"/>
    </source>
</evidence>
<dbReference type="OrthoDB" id="9802426at2"/>
<dbReference type="RefSeq" id="WP_076879057.1">
    <property type="nucleotide sequence ID" value="NZ_MLCN01000037.1"/>
</dbReference>
<proteinExistence type="predicted"/>
<comment type="subcellular location">
    <subcellularLocation>
        <location evidence="1">Cytoplasm</location>
    </subcellularLocation>
</comment>
<dbReference type="AlphaFoldDB" id="A0A1S8CRX6"/>
<evidence type="ECO:0000256" key="3">
    <source>
        <dbReference type="ARBA" id="ARBA00022448"/>
    </source>
</evidence>
<evidence type="ECO:0000256" key="12">
    <source>
        <dbReference type="ARBA" id="ARBA00024735"/>
    </source>
</evidence>
<dbReference type="FunFam" id="1.10.10.10:FF:000011">
    <property type="entry name" value="Phosphate regulon transcriptional regulator PhoB"/>
    <property type="match status" value="1"/>
</dbReference>
<feature type="modified residue" description="4-aspartylphosphate" evidence="13">
    <location>
        <position position="54"/>
    </location>
</feature>
<evidence type="ECO:0000256" key="2">
    <source>
        <dbReference type="ARBA" id="ARBA00013332"/>
    </source>
</evidence>
<dbReference type="InterPro" id="IPR016032">
    <property type="entry name" value="Sig_transdc_resp-reg_C-effctor"/>
</dbReference>
<evidence type="ECO:0000256" key="9">
    <source>
        <dbReference type="ARBA" id="ARBA00023125"/>
    </source>
</evidence>
<accession>A0A1S8CRX6</accession>
<keyword evidence="10" id="KW-0010">Activator</keyword>
<feature type="DNA-binding region" description="OmpR/PhoB-type" evidence="14">
    <location>
        <begin position="131"/>
        <end position="229"/>
    </location>
</feature>
<comment type="caution">
    <text evidence="17">The sequence shown here is derived from an EMBL/GenBank/DDBJ whole genome shotgun (WGS) entry which is preliminary data.</text>
</comment>
<evidence type="ECO:0000256" key="13">
    <source>
        <dbReference type="PROSITE-ProRule" id="PRU00169"/>
    </source>
</evidence>
<dbReference type="PROSITE" id="PS51755">
    <property type="entry name" value="OMPR_PHOB"/>
    <property type="match status" value="1"/>
</dbReference>
<dbReference type="SMART" id="SM00862">
    <property type="entry name" value="Trans_reg_C"/>
    <property type="match status" value="1"/>
</dbReference>
<evidence type="ECO:0000256" key="14">
    <source>
        <dbReference type="PROSITE-ProRule" id="PRU01091"/>
    </source>
</evidence>
<reference evidence="17 18" key="1">
    <citation type="submission" date="2016-10" db="EMBL/GenBank/DDBJ databases">
        <title>Draft Genome sequence of Alkanindiges sp. strain H1.</title>
        <authorList>
            <person name="Subhash Y."/>
            <person name="Lee S."/>
        </authorList>
    </citation>
    <scope>NUCLEOTIDE SEQUENCE [LARGE SCALE GENOMIC DNA]</scope>
    <source>
        <strain evidence="17 18">H1</strain>
    </source>
</reference>
<evidence type="ECO:0000313" key="18">
    <source>
        <dbReference type="Proteomes" id="UP000192132"/>
    </source>
</evidence>
<evidence type="ECO:0000313" key="17">
    <source>
        <dbReference type="EMBL" id="ONG38138.1"/>
    </source>
</evidence>
<keyword evidence="4" id="KW-0963">Cytoplasm</keyword>
<dbReference type="InterPro" id="IPR001789">
    <property type="entry name" value="Sig_transdc_resp-reg_receiver"/>
</dbReference>
<dbReference type="Gene3D" id="1.10.10.10">
    <property type="entry name" value="Winged helix-like DNA-binding domain superfamily/Winged helix DNA-binding domain"/>
    <property type="match status" value="1"/>
</dbReference>
<dbReference type="CDD" id="cd00383">
    <property type="entry name" value="trans_reg_C"/>
    <property type="match status" value="1"/>
</dbReference>
<dbReference type="GO" id="GO:0005829">
    <property type="term" value="C:cytosol"/>
    <property type="evidence" value="ECO:0007669"/>
    <property type="project" value="TreeGrafter"/>
</dbReference>
<dbReference type="GO" id="GO:0006355">
    <property type="term" value="P:regulation of DNA-templated transcription"/>
    <property type="evidence" value="ECO:0007669"/>
    <property type="project" value="InterPro"/>
</dbReference>
<keyword evidence="6" id="KW-0592">Phosphate transport</keyword>
<dbReference type="Pfam" id="PF00072">
    <property type="entry name" value="Response_reg"/>
    <property type="match status" value="1"/>
</dbReference>
<dbReference type="InterPro" id="IPR011006">
    <property type="entry name" value="CheY-like_superfamily"/>
</dbReference>
<dbReference type="SMART" id="SM00448">
    <property type="entry name" value="REC"/>
    <property type="match status" value="1"/>
</dbReference>
<feature type="domain" description="OmpR/PhoB-type" evidence="16">
    <location>
        <begin position="131"/>
        <end position="229"/>
    </location>
</feature>
<gene>
    <name evidence="17" type="ORF">BKE30_13165</name>
</gene>
<evidence type="ECO:0000256" key="1">
    <source>
        <dbReference type="ARBA" id="ARBA00004496"/>
    </source>
</evidence>
<organism evidence="17 18">
    <name type="scientific">Alkanindiges hydrocarboniclasticus</name>
    <dbReference type="NCBI Taxonomy" id="1907941"/>
    <lineage>
        <taxon>Bacteria</taxon>
        <taxon>Pseudomonadati</taxon>
        <taxon>Pseudomonadota</taxon>
        <taxon>Gammaproteobacteria</taxon>
        <taxon>Moraxellales</taxon>
        <taxon>Moraxellaceae</taxon>
        <taxon>Alkanindiges</taxon>
    </lineage>
</organism>
<keyword evidence="9 14" id="KW-0238">DNA-binding</keyword>
<dbReference type="NCBIfam" id="TIGR02154">
    <property type="entry name" value="PhoB"/>
    <property type="match status" value="1"/>
</dbReference>
<evidence type="ECO:0000259" key="16">
    <source>
        <dbReference type="PROSITE" id="PS51755"/>
    </source>
</evidence>
<dbReference type="GO" id="GO:0032993">
    <property type="term" value="C:protein-DNA complex"/>
    <property type="evidence" value="ECO:0007669"/>
    <property type="project" value="TreeGrafter"/>
</dbReference>
<keyword evidence="8" id="KW-0805">Transcription regulation</keyword>